<evidence type="ECO:0000256" key="4">
    <source>
        <dbReference type="ARBA" id="ARBA00022692"/>
    </source>
</evidence>
<dbReference type="PANTHER" id="PTHR30151:SF20">
    <property type="entry name" value="ABC TRANSPORTER PERMEASE PROTEIN HI_0355-RELATED"/>
    <property type="match status" value="1"/>
</dbReference>
<name>A0A4R2KLZ3_9FIRM</name>
<feature type="transmembrane region" description="Helical" evidence="7">
    <location>
        <begin position="128"/>
        <end position="147"/>
    </location>
</feature>
<dbReference type="GO" id="GO:0055085">
    <property type="term" value="P:transmembrane transport"/>
    <property type="evidence" value="ECO:0007669"/>
    <property type="project" value="InterPro"/>
</dbReference>
<evidence type="ECO:0000313" key="9">
    <source>
        <dbReference type="EMBL" id="TCO74444.1"/>
    </source>
</evidence>
<dbReference type="AlphaFoldDB" id="A0A4R2KLZ3"/>
<feature type="transmembrane region" description="Helical" evidence="7">
    <location>
        <begin position="69"/>
        <end position="88"/>
    </location>
</feature>
<evidence type="ECO:0000259" key="8">
    <source>
        <dbReference type="PROSITE" id="PS50928"/>
    </source>
</evidence>
<comment type="similarity">
    <text evidence="7">Belongs to the binding-protein-dependent transport system permease family.</text>
</comment>
<evidence type="ECO:0000313" key="10">
    <source>
        <dbReference type="Proteomes" id="UP000294919"/>
    </source>
</evidence>
<evidence type="ECO:0000256" key="7">
    <source>
        <dbReference type="RuleBase" id="RU363032"/>
    </source>
</evidence>
<dbReference type="CDD" id="cd06261">
    <property type="entry name" value="TM_PBP2"/>
    <property type="match status" value="1"/>
</dbReference>
<dbReference type="Gene3D" id="1.10.3720.10">
    <property type="entry name" value="MetI-like"/>
    <property type="match status" value="1"/>
</dbReference>
<evidence type="ECO:0000256" key="6">
    <source>
        <dbReference type="ARBA" id="ARBA00023136"/>
    </source>
</evidence>
<feature type="transmembrane region" description="Helical" evidence="7">
    <location>
        <begin position="168"/>
        <end position="198"/>
    </location>
</feature>
<dbReference type="RefSeq" id="WP_243116622.1">
    <property type="nucleotide sequence ID" value="NZ_SLWV01000013.1"/>
</dbReference>
<dbReference type="InterPro" id="IPR035906">
    <property type="entry name" value="MetI-like_sf"/>
</dbReference>
<keyword evidence="3" id="KW-1003">Cell membrane</keyword>
<feature type="transmembrane region" description="Helical" evidence="7">
    <location>
        <begin position="100"/>
        <end position="122"/>
    </location>
</feature>
<evidence type="ECO:0000256" key="2">
    <source>
        <dbReference type="ARBA" id="ARBA00022448"/>
    </source>
</evidence>
<reference evidence="9 10" key="1">
    <citation type="submission" date="2019-03" db="EMBL/GenBank/DDBJ databases">
        <title>Genomic Encyclopedia of Type Strains, Phase IV (KMG-IV): sequencing the most valuable type-strain genomes for metagenomic binning, comparative biology and taxonomic classification.</title>
        <authorList>
            <person name="Goeker M."/>
        </authorList>
    </citation>
    <scope>NUCLEOTIDE SEQUENCE [LARGE SCALE GENOMIC DNA]</scope>
    <source>
        <strain evidence="9 10">DSM 102940</strain>
    </source>
</reference>
<dbReference type="InterPro" id="IPR000515">
    <property type="entry name" value="MetI-like"/>
</dbReference>
<dbReference type="PROSITE" id="PS50928">
    <property type="entry name" value="ABC_TM1"/>
    <property type="match status" value="1"/>
</dbReference>
<dbReference type="Pfam" id="PF00528">
    <property type="entry name" value="BPD_transp_1"/>
    <property type="match status" value="1"/>
</dbReference>
<evidence type="ECO:0000256" key="5">
    <source>
        <dbReference type="ARBA" id="ARBA00022989"/>
    </source>
</evidence>
<feature type="transmembrane region" description="Helical" evidence="7">
    <location>
        <begin position="7"/>
        <end position="25"/>
    </location>
</feature>
<keyword evidence="2 7" id="KW-0813">Transport</keyword>
<evidence type="ECO:0000256" key="3">
    <source>
        <dbReference type="ARBA" id="ARBA00022475"/>
    </source>
</evidence>
<protein>
    <submittedName>
        <fullName evidence="9">NitT/TauT family transport system permease protein</fullName>
    </submittedName>
</protein>
<dbReference type="PANTHER" id="PTHR30151">
    <property type="entry name" value="ALKANE SULFONATE ABC TRANSPORTER-RELATED, MEMBRANE SUBUNIT"/>
    <property type="match status" value="1"/>
</dbReference>
<comment type="subcellular location">
    <subcellularLocation>
        <location evidence="1 7">Cell membrane</location>
        <topology evidence="1 7">Multi-pass membrane protein</topology>
    </subcellularLocation>
</comment>
<comment type="caution">
    <text evidence="9">The sequence shown here is derived from an EMBL/GenBank/DDBJ whole genome shotgun (WGS) entry which is preliminary data.</text>
</comment>
<keyword evidence="5 7" id="KW-1133">Transmembrane helix</keyword>
<gene>
    <name evidence="9" type="ORF">EV214_11391</name>
</gene>
<feature type="domain" description="ABC transmembrane type-1" evidence="8">
    <location>
        <begin position="62"/>
        <end position="242"/>
    </location>
</feature>
<accession>A0A4R2KLZ3</accession>
<sequence>MLMDKKRLFIIATRTLLIVGVIALWEWSAVNSWYNSFFTSYPSRILKDLITFAKSGELVYHTSITLKEAFLGLFYGTIIGILLGILFAQFITLGSIFTPILTAISGIPQLALAPVYVLWFGLGLTSKVFLVSLMVFFCVFFSTYNAIKNIEQNLVESAHILGANSLQTLWYIVLPACMPWIISGIRAGVGACMVGAIIGEYMGSTGGFGWMITYATSFFMIHRVMSCITILLIVGIVLNWCLDKVEKYVLRWRVETNLSMSMKSK</sequence>
<organism evidence="9 10">
    <name type="scientific">Marinisporobacter balticus</name>
    <dbReference type="NCBI Taxonomy" id="2018667"/>
    <lineage>
        <taxon>Bacteria</taxon>
        <taxon>Bacillati</taxon>
        <taxon>Bacillota</taxon>
        <taxon>Clostridia</taxon>
        <taxon>Peptostreptococcales</taxon>
        <taxon>Thermotaleaceae</taxon>
        <taxon>Marinisporobacter</taxon>
    </lineage>
</organism>
<evidence type="ECO:0000256" key="1">
    <source>
        <dbReference type="ARBA" id="ARBA00004651"/>
    </source>
</evidence>
<keyword evidence="4 7" id="KW-0812">Transmembrane</keyword>
<dbReference type="GO" id="GO:0005886">
    <property type="term" value="C:plasma membrane"/>
    <property type="evidence" value="ECO:0007669"/>
    <property type="project" value="UniProtKB-SubCell"/>
</dbReference>
<dbReference type="SUPFAM" id="SSF161098">
    <property type="entry name" value="MetI-like"/>
    <property type="match status" value="1"/>
</dbReference>
<feature type="transmembrane region" description="Helical" evidence="7">
    <location>
        <begin position="218"/>
        <end position="242"/>
    </location>
</feature>
<dbReference type="EMBL" id="SLWV01000013">
    <property type="protein sequence ID" value="TCO74444.1"/>
    <property type="molecule type" value="Genomic_DNA"/>
</dbReference>
<keyword evidence="6 7" id="KW-0472">Membrane</keyword>
<keyword evidence="10" id="KW-1185">Reference proteome</keyword>
<dbReference type="Proteomes" id="UP000294919">
    <property type="component" value="Unassembled WGS sequence"/>
</dbReference>
<proteinExistence type="inferred from homology"/>